<sequence>MSSSPDSAEAFRHICRSSPWRWRTVRFELHRKFPTADDGGAGSAWVPGGGSGHPAPALALNCWVRRPGALRVESLEGELLASTTKINESKDSLFISGNRKPWLLPPSLVNPVKDSAGYVVRRPEALYGEPAYGSGRSAAALDPVELAGEHPVPLEAPFANVAEIEHIASASHHGRAAIEAILTPNASYRPVFADAPLLFPGRTAIRIDLETGICVASQSLDGPTAGAGHWMVLLGIDEYMLDDLFEEVSMGLTDVRAHIPWDLGPDA</sequence>
<name>A0A0U3QCG4_9MICC</name>
<evidence type="ECO:0000313" key="1">
    <source>
        <dbReference type="EMBL" id="SEE66697.1"/>
    </source>
</evidence>
<dbReference type="AlphaFoldDB" id="A0A0U3QCG4"/>
<evidence type="ECO:0000313" key="2">
    <source>
        <dbReference type="Proteomes" id="UP000182725"/>
    </source>
</evidence>
<accession>A0A1H5KQK1</accession>
<accession>A0A0U3QCG4</accession>
<protein>
    <submittedName>
        <fullName evidence="1">Uncharacterized protein</fullName>
    </submittedName>
</protein>
<organism evidence="1 2">
    <name type="scientific">Arthrobacter alpinus</name>
    <dbReference type="NCBI Taxonomy" id="656366"/>
    <lineage>
        <taxon>Bacteria</taxon>
        <taxon>Bacillati</taxon>
        <taxon>Actinomycetota</taxon>
        <taxon>Actinomycetes</taxon>
        <taxon>Micrococcales</taxon>
        <taxon>Micrococcaceae</taxon>
        <taxon>Arthrobacter</taxon>
    </lineage>
</organism>
<dbReference type="STRING" id="656366.AS189_16860"/>
<dbReference type="OrthoDB" id="4453940at2"/>
<gene>
    <name evidence="1" type="ORF">SAMN04489740_2109</name>
</gene>
<dbReference type="KEGG" id="arw:MB46_02140"/>
<dbReference type="eggNOG" id="ENOG50347NP">
    <property type="taxonomic scope" value="Bacteria"/>
</dbReference>
<reference evidence="1 2" key="1">
    <citation type="submission" date="2016-10" db="EMBL/GenBank/DDBJ databases">
        <authorList>
            <person name="de Groot N.N."/>
        </authorList>
    </citation>
    <scope>NUCLEOTIDE SEQUENCE [LARGE SCALE GENOMIC DNA]</scope>
    <source>
        <strain evidence="1 2">DSM 22274</strain>
    </source>
</reference>
<dbReference type="EMBL" id="FNTV01000001">
    <property type="protein sequence ID" value="SEE66697.1"/>
    <property type="molecule type" value="Genomic_DNA"/>
</dbReference>
<dbReference type="Proteomes" id="UP000182725">
    <property type="component" value="Unassembled WGS sequence"/>
</dbReference>
<proteinExistence type="predicted"/>
<dbReference type="RefSeq" id="WP_044574312.1">
    <property type="nucleotide sequence ID" value="NZ_CP013745.1"/>
</dbReference>